<keyword evidence="3" id="KW-1185">Reference proteome</keyword>
<dbReference type="OrthoDB" id="3248421at2759"/>
<dbReference type="Proteomes" id="UP000054485">
    <property type="component" value="Unassembled WGS sequence"/>
</dbReference>
<sequence>MFSYQTSQGVVHGLQWVPADATQILLTGAQPLNIGLAAGSFGLDLLGRHDEVVFEKWYDQIPRSTYHDGPDPTAMVTSLSAPRGRSPYSARTPTPMSLPRRPSHSRPPSRAPSPYQSRQQLRSPYPPHIPSPDVRPHPRAPSPYQNRQQSRSPYPPHRTHSPYAPPPQIIYPHGHVLEDQLVVAPQTRAPSPFTNALGTGPEFYPSSHMAVITDSAPHPFTRQRNTDQAYTPFNAMWIQDMDQFYSQIPSMPLVLETHDVHHQDWSIFVDNLALAWKGNLPLPEFVRSRPPSRSSIVADLINLWNKSFFLPRRVEVVLYKGRERRSGPRAGKSDDRLPLSESESAYERERKYSLYIMPYDPVKSTHLSYTSYGITTNPVSYTFYS</sequence>
<evidence type="ECO:0000313" key="3">
    <source>
        <dbReference type="Proteomes" id="UP000054485"/>
    </source>
</evidence>
<reference evidence="3" key="2">
    <citation type="submission" date="2015-01" db="EMBL/GenBank/DDBJ databases">
        <title>Evolutionary Origins and Diversification of the Mycorrhizal Mutualists.</title>
        <authorList>
            <consortium name="DOE Joint Genome Institute"/>
            <consortium name="Mycorrhizal Genomics Consortium"/>
            <person name="Kohler A."/>
            <person name="Kuo A."/>
            <person name="Nagy L.G."/>
            <person name="Floudas D."/>
            <person name="Copeland A."/>
            <person name="Barry K.W."/>
            <person name="Cichocki N."/>
            <person name="Veneault-Fourrey C."/>
            <person name="LaButti K."/>
            <person name="Lindquist E.A."/>
            <person name="Lipzen A."/>
            <person name="Lundell T."/>
            <person name="Morin E."/>
            <person name="Murat C."/>
            <person name="Riley R."/>
            <person name="Ohm R."/>
            <person name="Sun H."/>
            <person name="Tunlid A."/>
            <person name="Henrissat B."/>
            <person name="Grigoriev I.V."/>
            <person name="Hibbett D.S."/>
            <person name="Martin F."/>
        </authorList>
    </citation>
    <scope>NUCLEOTIDE SEQUENCE [LARGE SCALE GENOMIC DNA]</scope>
    <source>
        <strain evidence="3">UH-Slu-Lm8-n1</strain>
    </source>
</reference>
<dbReference type="AlphaFoldDB" id="A0A0D0BE46"/>
<dbReference type="InParanoid" id="A0A0D0BE46"/>
<organism evidence="2 3">
    <name type="scientific">Suillus luteus UH-Slu-Lm8-n1</name>
    <dbReference type="NCBI Taxonomy" id="930992"/>
    <lineage>
        <taxon>Eukaryota</taxon>
        <taxon>Fungi</taxon>
        <taxon>Dikarya</taxon>
        <taxon>Basidiomycota</taxon>
        <taxon>Agaricomycotina</taxon>
        <taxon>Agaricomycetes</taxon>
        <taxon>Agaricomycetidae</taxon>
        <taxon>Boletales</taxon>
        <taxon>Suillineae</taxon>
        <taxon>Suillaceae</taxon>
        <taxon>Suillus</taxon>
    </lineage>
</organism>
<dbReference type="EMBL" id="KN835190">
    <property type="protein sequence ID" value="KIK44442.1"/>
    <property type="molecule type" value="Genomic_DNA"/>
</dbReference>
<reference evidence="2 3" key="1">
    <citation type="submission" date="2014-04" db="EMBL/GenBank/DDBJ databases">
        <authorList>
            <consortium name="DOE Joint Genome Institute"/>
            <person name="Kuo A."/>
            <person name="Ruytinx J."/>
            <person name="Rineau F."/>
            <person name="Colpaert J."/>
            <person name="Kohler A."/>
            <person name="Nagy L.G."/>
            <person name="Floudas D."/>
            <person name="Copeland A."/>
            <person name="Barry K.W."/>
            <person name="Cichocki N."/>
            <person name="Veneault-Fourrey C."/>
            <person name="LaButti K."/>
            <person name="Lindquist E.A."/>
            <person name="Lipzen A."/>
            <person name="Lundell T."/>
            <person name="Morin E."/>
            <person name="Murat C."/>
            <person name="Sun H."/>
            <person name="Tunlid A."/>
            <person name="Henrissat B."/>
            <person name="Grigoriev I.V."/>
            <person name="Hibbett D.S."/>
            <person name="Martin F."/>
            <person name="Nordberg H.P."/>
            <person name="Cantor M.N."/>
            <person name="Hua S.X."/>
        </authorList>
    </citation>
    <scope>NUCLEOTIDE SEQUENCE [LARGE SCALE GENOMIC DNA]</scope>
    <source>
        <strain evidence="2 3">UH-Slu-Lm8-n1</strain>
    </source>
</reference>
<gene>
    <name evidence="2" type="ORF">CY34DRAFT_802640</name>
</gene>
<dbReference type="STRING" id="930992.A0A0D0BE46"/>
<evidence type="ECO:0000256" key="1">
    <source>
        <dbReference type="SAM" id="MobiDB-lite"/>
    </source>
</evidence>
<evidence type="ECO:0000313" key="2">
    <source>
        <dbReference type="EMBL" id="KIK44442.1"/>
    </source>
</evidence>
<feature type="compositionally biased region" description="Polar residues" evidence="1">
    <location>
        <begin position="143"/>
        <end position="152"/>
    </location>
</feature>
<dbReference type="HOGENOM" id="CLU_718003_0_0_1"/>
<name>A0A0D0BE46_9AGAM</name>
<protein>
    <submittedName>
        <fullName evidence="2">Uncharacterized protein</fullName>
    </submittedName>
</protein>
<feature type="region of interest" description="Disordered" evidence="1">
    <location>
        <begin position="62"/>
        <end position="171"/>
    </location>
</feature>
<feature type="compositionally biased region" description="Low complexity" evidence="1">
    <location>
        <begin position="95"/>
        <end position="118"/>
    </location>
</feature>
<accession>A0A0D0BE46</accession>
<proteinExistence type="predicted"/>